<evidence type="ECO:0000256" key="5">
    <source>
        <dbReference type="ARBA" id="ARBA00023136"/>
    </source>
</evidence>
<proteinExistence type="predicted"/>
<dbReference type="Pfam" id="PF04142">
    <property type="entry name" value="Nuc_sug_transp"/>
    <property type="match status" value="1"/>
</dbReference>
<feature type="transmembrane region" description="Helical" evidence="6">
    <location>
        <begin position="100"/>
        <end position="118"/>
    </location>
</feature>
<dbReference type="Ensembl" id="ENSCINT00000000775.3">
    <property type="protein sequence ID" value="ENSCINP00000000775.3"/>
    <property type="gene ID" value="ENSCING00000000430.3"/>
</dbReference>
<dbReference type="AlphaFoldDB" id="F7BKQ8"/>
<evidence type="ECO:0000256" key="2">
    <source>
        <dbReference type="ARBA" id="ARBA00022597"/>
    </source>
</evidence>
<comment type="subcellular location">
    <subcellularLocation>
        <location evidence="1">Membrane</location>
        <topology evidence="1">Multi-pass membrane protein</topology>
    </subcellularLocation>
</comment>
<evidence type="ECO:0000256" key="1">
    <source>
        <dbReference type="ARBA" id="ARBA00004141"/>
    </source>
</evidence>
<dbReference type="GO" id="GO:0000139">
    <property type="term" value="C:Golgi membrane"/>
    <property type="evidence" value="ECO:0007669"/>
    <property type="project" value="UniProtKB-SubCell"/>
</dbReference>
<dbReference type="InterPro" id="IPR007271">
    <property type="entry name" value="Nuc_sug_transpt"/>
</dbReference>
<keyword evidence="4 6" id="KW-1133">Transmembrane helix</keyword>
<feature type="transmembrane region" description="Helical" evidence="6">
    <location>
        <begin position="50"/>
        <end position="73"/>
    </location>
</feature>
<evidence type="ECO:0000256" key="4">
    <source>
        <dbReference type="ARBA" id="ARBA00022989"/>
    </source>
</evidence>
<name>F7BKQ8_CIOIN</name>
<keyword evidence="5 6" id="KW-0472">Membrane</keyword>
<evidence type="ECO:0000313" key="8">
    <source>
        <dbReference type="Proteomes" id="UP000008144"/>
    </source>
</evidence>
<reference evidence="8" key="1">
    <citation type="journal article" date="2002" name="Science">
        <title>The draft genome of Ciona intestinalis: insights into chordate and vertebrate origins.</title>
        <authorList>
            <person name="Dehal P."/>
            <person name="Satou Y."/>
            <person name="Campbell R.K."/>
            <person name="Chapman J."/>
            <person name="Degnan B."/>
            <person name="De Tomaso A."/>
            <person name="Davidson B."/>
            <person name="Di Gregorio A."/>
            <person name="Gelpke M."/>
            <person name="Goodstein D.M."/>
            <person name="Harafuji N."/>
            <person name="Hastings K.E."/>
            <person name="Ho I."/>
            <person name="Hotta K."/>
            <person name="Huang W."/>
            <person name="Kawashima T."/>
            <person name="Lemaire P."/>
            <person name="Martinez D."/>
            <person name="Meinertzhagen I.A."/>
            <person name="Necula S."/>
            <person name="Nonaka M."/>
            <person name="Putnam N."/>
            <person name="Rash S."/>
            <person name="Saiga H."/>
            <person name="Satake M."/>
            <person name="Terry A."/>
            <person name="Yamada L."/>
            <person name="Wang H.G."/>
            <person name="Awazu S."/>
            <person name="Azumi K."/>
            <person name="Boore J."/>
            <person name="Branno M."/>
            <person name="Chin-Bow S."/>
            <person name="DeSantis R."/>
            <person name="Doyle S."/>
            <person name="Francino P."/>
            <person name="Keys D.N."/>
            <person name="Haga S."/>
            <person name="Hayashi H."/>
            <person name="Hino K."/>
            <person name="Imai K.S."/>
            <person name="Inaba K."/>
            <person name="Kano S."/>
            <person name="Kobayashi K."/>
            <person name="Kobayashi M."/>
            <person name="Lee B.I."/>
            <person name="Makabe K.W."/>
            <person name="Manohar C."/>
            <person name="Matassi G."/>
            <person name="Medina M."/>
            <person name="Mochizuki Y."/>
            <person name="Mount S."/>
            <person name="Morishita T."/>
            <person name="Miura S."/>
            <person name="Nakayama A."/>
            <person name="Nishizaka S."/>
            <person name="Nomoto H."/>
            <person name="Ohta F."/>
            <person name="Oishi K."/>
            <person name="Rigoutsos I."/>
            <person name="Sano M."/>
            <person name="Sasaki A."/>
            <person name="Sasakura Y."/>
            <person name="Shoguchi E."/>
            <person name="Shin-i T."/>
            <person name="Spagnuolo A."/>
            <person name="Stainier D."/>
            <person name="Suzuki M.M."/>
            <person name="Tassy O."/>
            <person name="Takatori N."/>
            <person name="Tokuoka M."/>
            <person name="Yagi K."/>
            <person name="Yoshizaki F."/>
            <person name="Wada S."/>
            <person name="Zhang C."/>
            <person name="Hyatt P.D."/>
            <person name="Larimer F."/>
            <person name="Detter C."/>
            <person name="Doggett N."/>
            <person name="Glavina T."/>
            <person name="Hawkins T."/>
            <person name="Richardson P."/>
            <person name="Lucas S."/>
            <person name="Kohara Y."/>
            <person name="Levine M."/>
            <person name="Satoh N."/>
            <person name="Rokhsar D.S."/>
        </authorList>
    </citation>
    <scope>NUCLEOTIDE SEQUENCE [LARGE SCALE GENOMIC DNA]</scope>
</reference>
<evidence type="ECO:0000313" key="7">
    <source>
        <dbReference type="Ensembl" id="ENSCINP00000000775.3"/>
    </source>
</evidence>
<accession>F7BKQ8</accession>
<feature type="transmembrane region" description="Helical" evidence="6">
    <location>
        <begin position="20"/>
        <end position="38"/>
    </location>
</feature>
<reference evidence="7" key="3">
    <citation type="submission" date="2025-09" db="UniProtKB">
        <authorList>
            <consortium name="Ensembl"/>
        </authorList>
    </citation>
    <scope>IDENTIFICATION</scope>
</reference>
<dbReference type="Proteomes" id="UP000008144">
    <property type="component" value="Unassembled WGS sequence"/>
</dbReference>
<evidence type="ECO:0000256" key="6">
    <source>
        <dbReference type="SAM" id="Phobius"/>
    </source>
</evidence>
<keyword evidence="8" id="KW-1185">Reference proteome</keyword>
<evidence type="ECO:0000256" key="3">
    <source>
        <dbReference type="ARBA" id="ARBA00022692"/>
    </source>
</evidence>
<keyword evidence="3 6" id="KW-0812">Transmembrane</keyword>
<keyword evidence="2" id="KW-0762">Sugar transport</keyword>
<organism evidence="7 8">
    <name type="scientific">Ciona intestinalis</name>
    <name type="common">Transparent sea squirt</name>
    <name type="synonym">Ascidia intestinalis</name>
    <dbReference type="NCBI Taxonomy" id="7719"/>
    <lineage>
        <taxon>Eukaryota</taxon>
        <taxon>Metazoa</taxon>
        <taxon>Chordata</taxon>
        <taxon>Tunicata</taxon>
        <taxon>Ascidiacea</taxon>
        <taxon>Phlebobranchia</taxon>
        <taxon>Cionidae</taxon>
        <taxon>Ciona</taxon>
    </lineage>
</organism>
<dbReference type="STRING" id="7719.ENSCINP00000000775"/>
<dbReference type="OMA" id="MDEEIFM"/>
<evidence type="ECO:0008006" key="9">
    <source>
        <dbReference type="Google" id="ProtNLM"/>
    </source>
</evidence>
<dbReference type="PANTHER" id="PTHR10231">
    <property type="entry name" value="NUCLEOTIDE-SUGAR TRANSMEMBRANE TRANSPORTER"/>
    <property type="match status" value="1"/>
</dbReference>
<dbReference type="InParanoid" id="F7BKQ8"/>
<sequence length="127" mass="14187">MGGVSDDEKRPNMPAAAANMKYVSLAFLIFQNATLILSMKYARNKEGDQFFATVAVVTAELLKLTTSLTIMLVEKKGNVKDWLSYLHQNIILQPLDTMKVFIPAIIYMIQNNLLYIAVSNLPAATFQ</sequence>
<dbReference type="HOGENOM" id="CLU_136540_1_0_1"/>
<dbReference type="GeneTree" id="ENSGT00950000182827"/>
<protein>
    <recommendedName>
        <fullName evidence="9">UDP-galactose translocator</fullName>
    </recommendedName>
</protein>
<dbReference type="GO" id="GO:0015165">
    <property type="term" value="F:pyrimidine nucleotide-sugar transmembrane transporter activity"/>
    <property type="evidence" value="ECO:0007669"/>
    <property type="project" value="InterPro"/>
</dbReference>
<keyword evidence="2" id="KW-0813">Transport</keyword>
<reference evidence="7" key="2">
    <citation type="submission" date="2025-08" db="UniProtKB">
        <authorList>
            <consortium name="Ensembl"/>
        </authorList>
    </citation>
    <scope>IDENTIFICATION</scope>
</reference>